<dbReference type="EMBL" id="BKCJ010989776">
    <property type="protein sequence ID" value="GFC61468.1"/>
    <property type="molecule type" value="Genomic_DNA"/>
</dbReference>
<feature type="compositionally biased region" description="Basic and acidic residues" evidence="1">
    <location>
        <begin position="80"/>
        <end position="92"/>
    </location>
</feature>
<organism evidence="2">
    <name type="scientific">Tanacetum cinerariifolium</name>
    <name type="common">Dalmatian daisy</name>
    <name type="synonym">Chrysanthemum cinerariifolium</name>
    <dbReference type="NCBI Taxonomy" id="118510"/>
    <lineage>
        <taxon>Eukaryota</taxon>
        <taxon>Viridiplantae</taxon>
        <taxon>Streptophyta</taxon>
        <taxon>Embryophyta</taxon>
        <taxon>Tracheophyta</taxon>
        <taxon>Spermatophyta</taxon>
        <taxon>Magnoliopsida</taxon>
        <taxon>eudicotyledons</taxon>
        <taxon>Gunneridae</taxon>
        <taxon>Pentapetalae</taxon>
        <taxon>asterids</taxon>
        <taxon>campanulids</taxon>
        <taxon>Asterales</taxon>
        <taxon>Asteraceae</taxon>
        <taxon>Asteroideae</taxon>
        <taxon>Anthemideae</taxon>
        <taxon>Anthemidinae</taxon>
        <taxon>Tanacetum</taxon>
    </lineage>
</organism>
<evidence type="ECO:0000256" key="1">
    <source>
        <dbReference type="SAM" id="MobiDB-lite"/>
    </source>
</evidence>
<sequence>MVEQGDIVSFHARVSTGRFSHNTRGIDRRIPGAEKKAKLKESRTPLVGFSGEGGSRGQMNKVGKPGGIIKPSPIPYKKGTPADEKDKGKDEPLENSIESKPPEKVVIHDDYSNQTITIRGNLSVECRSRLTEILHKHANAFAWTPTDMTKIPRFIAEHELKTYPHIEPRVQRK</sequence>
<name>A0A699Q5B9_TANCI</name>
<evidence type="ECO:0000313" key="2">
    <source>
        <dbReference type="EMBL" id="GFC61468.1"/>
    </source>
</evidence>
<accession>A0A699Q5B9</accession>
<feature type="compositionally biased region" description="Basic and acidic residues" evidence="1">
    <location>
        <begin position="32"/>
        <end position="43"/>
    </location>
</feature>
<protein>
    <recommendedName>
        <fullName evidence="3">Reverse transcriptase domain-containing protein</fullName>
    </recommendedName>
</protein>
<reference evidence="2" key="1">
    <citation type="journal article" date="2019" name="Sci. Rep.">
        <title>Draft genome of Tanacetum cinerariifolium, the natural source of mosquito coil.</title>
        <authorList>
            <person name="Yamashiro T."/>
            <person name="Shiraishi A."/>
            <person name="Satake H."/>
            <person name="Nakayama K."/>
        </authorList>
    </citation>
    <scope>NUCLEOTIDE SEQUENCE</scope>
</reference>
<evidence type="ECO:0008006" key="3">
    <source>
        <dbReference type="Google" id="ProtNLM"/>
    </source>
</evidence>
<proteinExistence type="predicted"/>
<feature type="compositionally biased region" description="Low complexity" evidence="1">
    <location>
        <begin position="67"/>
        <end position="79"/>
    </location>
</feature>
<feature type="non-terminal residue" evidence="2">
    <location>
        <position position="173"/>
    </location>
</feature>
<gene>
    <name evidence="2" type="ORF">Tci_833438</name>
</gene>
<feature type="region of interest" description="Disordered" evidence="1">
    <location>
        <begin position="32"/>
        <end position="102"/>
    </location>
</feature>
<comment type="caution">
    <text evidence="2">The sequence shown here is derived from an EMBL/GenBank/DDBJ whole genome shotgun (WGS) entry which is preliminary data.</text>
</comment>
<dbReference type="AlphaFoldDB" id="A0A699Q5B9"/>